<dbReference type="RefSeq" id="YP_005098457.1">
    <property type="nucleotide sequence ID" value="NC_016767.1"/>
</dbReference>
<organism evidence="2 3">
    <name type="scientific">Erwinia phage PEp14</name>
    <dbReference type="NCBI Taxonomy" id="1131315"/>
    <lineage>
        <taxon>Viruses</taxon>
        <taxon>Duplodnaviria</taxon>
        <taxon>Heunggongvirae</taxon>
        <taxon>Uroviricota</taxon>
        <taxon>Caudoviricetes</taxon>
        <taxon>Pavtokvirus</taxon>
        <taxon>Pavtokvirus PEp14</taxon>
    </lineage>
</organism>
<accession>H2DE83</accession>
<feature type="region of interest" description="Disordered" evidence="1">
    <location>
        <begin position="264"/>
        <end position="292"/>
    </location>
</feature>
<keyword evidence="3" id="KW-1185">Reference proteome</keyword>
<dbReference type="OrthoDB" id="6031at10239"/>
<proteinExistence type="predicted"/>
<dbReference type="EMBL" id="JN585957">
    <property type="protein sequence ID" value="AEY69642.1"/>
    <property type="molecule type" value="Genomic_DNA"/>
</dbReference>
<protein>
    <submittedName>
        <fullName evidence="2">Putative phage O family protein</fullName>
    </submittedName>
</protein>
<dbReference type="KEGG" id="vg:11605362"/>
<dbReference type="GeneID" id="11605362"/>
<feature type="compositionally biased region" description="Polar residues" evidence="1">
    <location>
        <begin position="264"/>
        <end position="274"/>
    </location>
</feature>
<evidence type="ECO:0000256" key="1">
    <source>
        <dbReference type="SAM" id="MobiDB-lite"/>
    </source>
</evidence>
<gene>
    <name evidence="2" type="ORF">PEp14_00053</name>
</gene>
<name>H2DE83_9CAUD</name>
<evidence type="ECO:0000313" key="2">
    <source>
        <dbReference type="EMBL" id="AEY69642.1"/>
    </source>
</evidence>
<evidence type="ECO:0000313" key="3">
    <source>
        <dbReference type="Proteomes" id="UP000007323"/>
    </source>
</evidence>
<sequence length="292" mass="32322">MSLLFKFRPLVINPELAERIGLNEAIVLQQLNYWLTETESGIEVNGRRWVYNTHDQWAKQFPFWSVDTVKRALTVLTKQGIVIAEKLQKSQRNHTNFYTIEFEHPALTEEGNLPSSKRAKAPSSEEGKMHQSTGADCPDVKRANCPVLLTEITTETTTEITAETSQQGGAAESVPAVLSKQKQKASTSNTAELGALPEWIPAEAWVAFVEMRKAMGSKGKLTPAAAKLIIKKLGELAAQGHPPGAVLEQSVMNNWRGVFELKNQQSGGRQQQLETRNRSAIEEFVNGGQRNG</sequence>
<dbReference type="Proteomes" id="UP000007323">
    <property type="component" value="Segment"/>
</dbReference>
<reference evidence="2 3" key="1">
    <citation type="submission" date="2011-08" db="EMBL/GenBank/DDBJ databases">
        <authorList>
            <person name="Kim I.-G."/>
            <person name="Rhim S.-L."/>
        </authorList>
    </citation>
    <scope>NUCLEOTIDE SEQUENCE [LARGE SCALE GENOMIC DNA]</scope>
</reference>
<feature type="region of interest" description="Disordered" evidence="1">
    <location>
        <begin position="109"/>
        <end position="137"/>
    </location>
</feature>